<dbReference type="PROSITE" id="PS50240">
    <property type="entry name" value="TRYPSIN_DOM"/>
    <property type="match status" value="1"/>
</dbReference>
<accession>A0A8J1XSQ9</accession>
<organism evidence="3 4">
    <name type="scientific">Owenia fusiformis</name>
    <name type="common">Polychaete worm</name>
    <dbReference type="NCBI Taxonomy" id="6347"/>
    <lineage>
        <taxon>Eukaryota</taxon>
        <taxon>Metazoa</taxon>
        <taxon>Spiralia</taxon>
        <taxon>Lophotrochozoa</taxon>
        <taxon>Annelida</taxon>
        <taxon>Polychaeta</taxon>
        <taxon>Sedentaria</taxon>
        <taxon>Canalipalpata</taxon>
        <taxon>Sabellida</taxon>
        <taxon>Oweniida</taxon>
        <taxon>Oweniidae</taxon>
        <taxon>Owenia</taxon>
    </lineage>
</organism>
<evidence type="ECO:0000313" key="4">
    <source>
        <dbReference type="Proteomes" id="UP000749559"/>
    </source>
</evidence>
<feature type="compositionally biased region" description="Polar residues" evidence="1">
    <location>
        <begin position="357"/>
        <end position="390"/>
    </location>
</feature>
<feature type="region of interest" description="Disordered" evidence="1">
    <location>
        <begin position="289"/>
        <end position="316"/>
    </location>
</feature>
<evidence type="ECO:0000256" key="2">
    <source>
        <dbReference type="SAM" id="SignalP"/>
    </source>
</evidence>
<dbReference type="Gene3D" id="2.40.10.10">
    <property type="entry name" value="Trypsin-like serine proteases"/>
    <property type="match status" value="1"/>
</dbReference>
<dbReference type="GO" id="GO:0006508">
    <property type="term" value="P:proteolysis"/>
    <property type="evidence" value="ECO:0007669"/>
    <property type="project" value="InterPro"/>
</dbReference>
<dbReference type="SUPFAM" id="SSF50494">
    <property type="entry name" value="Trypsin-like serine proteases"/>
    <property type="match status" value="1"/>
</dbReference>
<dbReference type="SMART" id="SM00020">
    <property type="entry name" value="Tryp_SPc"/>
    <property type="match status" value="1"/>
</dbReference>
<dbReference type="GO" id="GO:0004252">
    <property type="term" value="F:serine-type endopeptidase activity"/>
    <property type="evidence" value="ECO:0007669"/>
    <property type="project" value="InterPro"/>
</dbReference>
<feature type="region of interest" description="Disordered" evidence="1">
    <location>
        <begin position="334"/>
        <end position="390"/>
    </location>
</feature>
<dbReference type="InterPro" id="IPR051333">
    <property type="entry name" value="CLIP_Serine_Protease"/>
</dbReference>
<dbReference type="EMBL" id="CAIIXF020000010">
    <property type="protein sequence ID" value="CAH1797146.1"/>
    <property type="molecule type" value="Genomic_DNA"/>
</dbReference>
<comment type="caution">
    <text evidence="3">The sequence shown here is derived from an EMBL/GenBank/DDBJ whole genome shotgun (WGS) entry which is preliminary data.</text>
</comment>
<dbReference type="Pfam" id="PF00089">
    <property type="entry name" value="Trypsin"/>
    <property type="match status" value="1"/>
</dbReference>
<dbReference type="InterPro" id="IPR001254">
    <property type="entry name" value="Trypsin_dom"/>
</dbReference>
<feature type="compositionally biased region" description="Low complexity" evidence="1">
    <location>
        <begin position="295"/>
        <end position="316"/>
    </location>
</feature>
<dbReference type="InterPro" id="IPR043504">
    <property type="entry name" value="Peptidase_S1_PA_chymotrypsin"/>
</dbReference>
<dbReference type="OrthoDB" id="10061449at2759"/>
<sequence>MLYWTLLIVALSSLEAFHIPRYTADQNSLELNNGISSISHTRVRRVIGGKPATDHSFVVALKIKSRRSTKSCTGSLISRCHVLTATHCLSPRKPGGIRMTAGQYNTKDPKDGPVQQLGDWDKGSTLHRDQGDVAIMRLKKCVTVTKTVAPICLADEEVEDDCDVTVYGWGLTNPRKRDSSAKILQEVTTKLSTDECNKKSTSILRCQICTSRVTALGDSGGPIVVKNKDDKKCQIGVSTKSADTLAKPVTKFSLYASTAHPAILDHFIKKFIKENPCPCDSTVKFCKPDKPENGTSSPESTTPASTATNSTTESTATLYDITTAEDTMTAADATTAEAETVNKTSTSGTTTTPCSTLMETSNADFPPTRTNSTVVPTRTNESTTPTYNKNNDITTELIDVETTNIGATGPIE</sequence>
<dbReference type="PANTHER" id="PTHR24260:SF136">
    <property type="entry name" value="GH08193P-RELATED"/>
    <property type="match status" value="1"/>
</dbReference>
<feature type="chain" id="PRO_5043579910" evidence="2">
    <location>
        <begin position="17"/>
        <end position="412"/>
    </location>
</feature>
<name>A0A8J1XSQ9_OWEFU</name>
<dbReference type="PANTHER" id="PTHR24260">
    <property type="match status" value="1"/>
</dbReference>
<evidence type="ECO:0000313" key="3">
    <source>
        <dbReference type="EMBL" id="CAH1797146.1"/>
    </source>
</evidence>
<dbReference type="PRINTS" id="PR00722">
    <property type="entry name" value="CHYMOTRYPSIN"/>
</dbReference>
<feature type="compositionally biased region" description="Low complexity" evidence="1">
    <location>
        <begin position="334"/>
        <end position="356"/>
    </location>
</feature>
<dbReference type="InterPro" id="IPR009003">
    <property type="entry name" value="Peptidase_S1_PA"/>
</dbReference>
<dbReference type="InterPro" id="IPR001314">
    <property type="entry name" value="Peptidase_S1A"/>
</dbReference>
<dbReference type="PROSITE" id="PS00134">
    <property type="entry name" value="TRYPSIN_HIS"/>
    <property type="match status" value="1"/>
</dbReference>
<evidence type="ECO:0000256" key="1">
    <source>
        <dbReference type="SAM" id="MobiDB-lite"/>
    </source>
</evidence>
<reference evidence="3" key="1">
    <citation type="submission" date="2022-03" db="EMBL/GenBank/DDBJ databases">
        <authorList>
            <person name="Martin C."/>
        </authorList>
    </citation>
    <scope>NUCLEOTIDE SEQUENCE</scope>
</reference>
<dbReference type="AlphaFoldDB" id="A0A8J1XSQ9"/>
<feature type="signal peptide" evidence="2">
    <location>
        <begin position="1"/>
        <end position="16"/>
    </location>
</feature>
<dbReference type="InterPro" id="IPR018114">
    <property type="entry name" value="TRYPSIN_HIS"/>
</dbReference>
<dbReference type="Proteomes" id="UP000749559">
    <property type="component" value="Unassembled WGS sequence"/>
</dbReference>
<proteinExistence type="predicted"/>
<keyword evidence="4" id="KW-1185">Reference proteome</keyword>
<protein>
    <submittedName>
        <fullName evidence="3">Uncharacterized protein</fullName>
    </submittedName>
</protein>
<gene>
    <name evidence="3" type="ORF">OFUS_LOCUS21481</name>
</gene>
<keyword evidence="2" id="KW-0732">Signal</keyword>